<evidence type="ECO:0000313" key="3">
    <source>
        <dbReference type="Proteomes" id="UP000250140"/>
    </source>
</evidence>
<dbReference type="AlphaFoldDB" id="A0A8E2F9S8"/>
<gene>
    <name evidence="2" type="ORF">AOQ84DRAFT_226006</name>
</gene>
<keyword evidence="3" id="KW-1185">Reference proteome</keyword>
<dbReference type="EMBL" id="KV748756">
    <property type="protein sequence ID" value="OCL13257.1"/>
    <property type="molecule type" value="Genomic_DNA"/>
</dbReference>
<protein>
    <submittedName>
        <fullName evidence="2">Uncharacterized protein</fullName>
    </submittedName>
</protein>
<evidence type="ECO:0000256" key="1">
    <source>
        <dbReference type="SAM" id="MobiDB-lite"/>
    </source>
</evidence>
<evidence type="ECO:0000313" key="2">
    <source>
        <dbReference type="EMBL" id="OCL13257.1"/>
    </source>
</evidence>
<dbReference type="Proteomes" id="UP000250140">
    <property type="component" value="Unassembled WGS sequence"/>
</dbReference>
<proteinExistence type="predicted"/>
<reference evidence="2 3" key="1">
    <citation type="journal article" date="2016" name="Nat. Commun.">
        <title>Ectomycorrhizal ecology is imprinted in the genome of the dominant symbiotic fungus Cenococcum geophilum.</title>
        <authorList>
            <consortium name="DOE Joint Genome Institute"/>
            <person name="Peter M."/>
            <person name="Kohler A."/>
            <person name="Ohm R.A."/>
            <person name="Kuo A."/>
            <person name="Krutzmann J."/>
            <person name="Morin E."/>
            <person name="Arend M."/>
            <person name="Barry K.W."/>
            <person name="Binder M."/>
            <person name="Choi C."/>
            <person name="Clum A."/>
            <person name="Copeland A."/>
            <person name="Grisel N."/>
            <person name="Haridas S."/>
            <person name="Kipfer T."/>
            <person name="LaButti K."/>
            <person name="Lindquist E."/>
            <person name="Lipzen A."/>
            <person name="Maire R."/>
            <person name="Meier B."/>
            <person name="Mihaltcheva S."/>
            <person name="Molinier V."/>
            <person name="Murat C."/>
            <person name="Poggeler S."/>
            <person name="Quandt C.A."/>
            <person name="Sperisen C."/>
            <person name="Tritt A."/>
            <person name="Tisserant E."/>
            <person name="Crous P.W."/>
            <person name="Henrissat B."/>
            <person name="Nehls U."/>
            <person name="Egli S."/>
            <person name="Spatafora J.W."/>
            <person name="Grigoriev I.V."/>
            <person name="Martin F.M."/>
        </authorList>
    </citation>
    <scope>NUCLEOTIDE SEQUENCE [LARGE SCALE GENOMIC DNA]</scope>
    <source>
        <strain evidence="2 3">CBS 207.34</strain>
    </source>
</reference>
<feature type="compositionally biased region" description="Low complexity" evidence="1">
    <location>
        <begin position="94"/>
        <end position="103"/>
    </location>
</feature>
<organism evidence="2 3">
    <name type="scientific">Glonium stellatum</name>
    <dbReference type="NCBI Taxonomy" id="574774"/>
    <lineage>
        <taxon>Eukaryota</taxon>
        <taxon>Fungi</taxon>
        <taxon>Dikarya</taxon>
        <taxon>Ascomycota</taxon>
        <taxon>Pezizomycotina</taxon>
        <taxon>Dothideomycetes</taxon>
        <taxon>Pleosporomycetidae</taxon>
        <taxon>Gloniales</taxon>
        <taxon>Gloniaceae</taxon>
        <taxon>Glonium</taxon>
    </lineage>
</organism>
<name>A0A8E2F9S8_9PEZI</name>
<feature type="region of interest" description="Disordered" evidence="1">
    <location>
        <begin position="73"/>
        <end position="114"/>
    </location>
</feature>
<accession>A0A8E2F9S8</accession>
<sequence length="252" mass="27707">MHASWSWAGHEHGHERERDGIWALRCSLGSFVYFVVARKASHVARSCLAVKQRAHRKRKRTGARLLAVMAAPGARSSPLRARSEPAQSPPAAPAAPAAAQPRRLNASRPGWRAGSLRVPSEHIYADNAPMPQCPNAPMPPNAYNAYNASTVPASRDHLHTALNTWADLFPPQALNRESVALFFWRSTRLSPSSSLCRASRTLTAALPSHTTTSPSYDLISGSVDLLQTAYRSRQLHLALLMRSWRPLARETS</sequence>